<keyword evidence="2" id="KW-1185">Reference proteome</keyword>
<organism evidence="3">
    <name type="scientific">Echinostoma caproni</name>
    <dbReference type="NCBI Taxonomy" id="27848"/>
    <lineage>
        <taxon>Eukaryota</taxon>
        <taxon>Metazoa</taxon>
        <taxon>Spiralia</taxon>
        <taxon>Lophotrochozoa</taxon>
        <taxon>Platyhelminthes</taxon>
        <taxon>Trematoda</taxon>
        <taxon>Digenea</taxon>
        <taxon>Plagiorchiida</taxon>
        <taxon>Echinostomata</taxon>
        <taxon>Echinostomatoidea</taxon>
        <taxon>Echinostomatidae</taxon>
        <taxon>Echinostoma</taxon>
    </lineage>
</organism>
<protein>
    <submittedName>
        <fullName evidence="3">DUF4280 domain-containing protein</fullName>
    </submittedName>
</protein>
<dbReference type="AlphaFoldDB" id="A0A183BBX9"/>
<dbReference type="Proteomes" id="UP000272942">
    <property type="component" value="Unassembled WGS sequence"/>
</dbReference>
<reference evidence="1 2" key="2">
    <citation type="submission" date="2018-11" db="EMBL/GenBank/DDBJ databases">
        <authorList>
            <consortium name="Pathogen Informatics"/>
        </authorList>
    </citation>
    <scope>NUCLEOTIDE SEQUENCE [LARGE SCALE GENOMIC DNA]</scope>
    <source>
        <strain evidence="1 2">Egypt</strain>
    </source>
</reference>
<dbReference type="WBParaSite" id="ECPE_0001675701-mRNA-1">
    <property type="protein sequence ID" value="ECPE_0001675701-mRNA-1"/>
    <property type="gene ID" value="ECPE_0001675701"/>
</dbReference>
<accession>A0A183BBX9</accession>
<evidence type="ECO:0000313" key="2">
    <source>
        <dbReference type="Proteomes" id="UP000272942"/>
    </source>
</evidence>
<evidence type="ECO:0000313" key="1">
    <source>
        <dbReference type="EMBL" id="VDP93986.1"/>
    </source>
</evidence>
<name>A0A183BBX9_9TREM</name>
<sequence>MHLFIPKIFKPGKAKSPSGLTTYVILPANFVPHECVSVPELIKPPPCLVQTGPFDDRTNYRTDFVPKEVCLCCPAGFLPTNDISPDGYMFERIDERGHQLYKNVGTGKNTLPSVSVKQ</sequence>
<reference evidence="3" key="1">
    <citation type="submission" date="2016-06" db="UniProtKB">
        <authorList>
            <consortium name="WormBaseParasite"/>
        </authorList>
    </citation>
    <scope>IDENTIFICATION</scope>
</reference>
<evidence type="ECO:0000313" key="3">
    <source>
        <dbReference type="WBParaSite" id="ECPE_0001675701-mRNA-1"/>
    </source>
</evidence>
<gene>
    <name evidence="1" type="ORF">ECPE_LOCUS16714</name>
</gene>
<dbReference type="EMBL" id="UZAN01065537">
    <property type="protein sequence ID" value="VDP93986.1"/>
    <property type="molecule type" value="Genomic_DNA"/>
</dbReference>
<dbReference type="OrthoDB" id="365640at2759"/>
<proteinExistence type="predicted"/>